<gene>
    <name evidence="3" type="ORF">SAMN05216389_11412</name>
</gene>
<feature type="transmembrane region" description="Helical" evidence="1">
    <location>
        <begin position="31"/>
        <end position="51"/>
    </location>
</feature>
<dbReference type="Proteomes" id="UP000198618">
    <property type="component" value="Unassembled WGS sequence"/>
</dbReference>
<dbReference type="InterPro" id="IPR000160">
    <property type="entry name" value="GGDEF_dom"/>
</dbReference>
<dbReference type="InterPro" id="IPR043128">
    <property type="entry name" value="Rev_trsase/Diguanyl_cyclase"/>
</dbReference>
<dbReference type="NCBIfam" id="TIGR00254">
    <property type="entry name" value="GGDEF"/>
    <property type="match status" value="1"/>
</dbReference>
<dbReference type="RefSeq" id="WP_090870974.1">
    <property type="nucleotide sequence ID" value="NZ_FOHE01000014.1"/>
</dbReference>
<sequence>MRVKLFIILLFLTSLTVAVTSGQLIIETKTYVVALGFYWLFSTLYSHLAVIVKKGNVSMDYGVTYSISMGIFAGPLGIFILETLYRFTVYIIRKATKTADEEEFYHSLYNIGSFALNSSIAYYLFHTIYPIFETVPLGFWIVMIILVTIMSLSSDIYLIILFSLMGDIKTTKDAIDFIKSRSILDMGKIIFSNGLLLMFLQSEQWEMLIGLFLLNYLVSRSFMEKNQSIQHKLERDKFEQMAYTDFLTEVYNRAYMDKTMVQLNQSGEQLGIIVTDIDSFKRINDTYNHAVGDRVIQHFAATIQSYLDDTDFLFRSGGEEFTIFLRNRSYQECVTLIEQMKDGIMHKPAAAEYKSNEILLQHTASFGLYYYKACDAMDIKKAYVHADNLLLKAKDSGKNRLVSKNGLTDLPLSLRYTTNN</sequence>
<dbReference type="Gene3D" id="3.30.70.270">
    <property type="match status" value="1"/>
</dbReference>
<dbReference type="SMART" id="SM00267">
    <property type="entry name" value="GGDEF"/>
    <property type="match status" value="1"/>
</dbReference>
<dbReference type="SUPFAM" id="SSF55073">
    <property type="entry name" value="Nucleotide cyclase"/>
    <property type="match status" value="1"/>
</dbReference>
<dbReference type="GO" id="GO:0052621">
    <property type="term" value="F:diguanylate cyclase activity"/>
    <property type="evidence" value="ECO:0007669"/>
    <property type="project" value="TreeGrafter"/>
</dbReference>
<keyword evidence="1" id="KW-0812">Transmembrane</keyword>
<evidence type="ECO:0000313" key="4">
    <source>
        <dbReference type="Proteomes" id="UP000198618"/>
    </source>
</evidence>
<dbReference type="InterPro" id="IPR050469">
    <property type="entry name" value="Diguanylate_Cyclase"/>
</dbReference>
<accession>A0A1I0F5E4</accession>
<organism evidence="3 4">
    <name type="scientific">Oceanobacillus limi</name>
    <dbReference type="NCBI Taxonomy" id="930131"/>
    <lineage>
        <taxon>Bacteria</taxon>
        <taxon>Bacillati</taxon>
        <taxon>Bacillota</taxon>
        <taxon>Bacilli</taxon>
        <taxon>Bacillales</taxon>
        <taxon>Bacillaceae</taxon>
        <taxon>Oceanobacillus</taxon>
    </lineage>
</organism>
<dbReference type="EMBL" id="FOHE01000014">
    <property type="protein sequence ID" value="SET53269.1"/>
    <property type="molecule type" value="Genomic_DNA"/>
</dbReference>
<feature type="domain" description="GGDEF" evidence="2">
    <location>
        <begin position="268"/>
        <end position="406"/>
    </location>
</feature>
<keyword evidence="4" id="KW-1185">Reference proteome</keyword>
<evidence type="ECO:0000313" key="3">
    <source>
        <dbReference type="EMBL" id="SET53269.1"/>
    </source>
</evidence>
<keyword evidence="1" id="KW-1133">Transmembrane helix</keyword>
<feature type="transmembrane region" description="Helical" evidence="1">
    <location>
        <begin position="137"/>
        <end position="160"/>
    </location>
</feature>
<name>A0A1I0F5E4_9BACI</name>
<protein>
    <submittedName>
        <fullName evidence="3">Diguanylate cyclase (GGDEF) domain-containing protein</fullName>
    </submittedName>
</protein>
<feature type="transmembrane region" description="Helical" evidence="1">
    <location>
        <begin position="63"/>
        <end position="87"/>
    </location>
</feature>
<dbReference type="AlphaFoldDB" id="A0A1I0F5E4"/>
<proteinExistence type="predicted"/>
<keyword evidence="1" id="KW-0472">Membrane</keyword>
<dbReference type="PROSITE" id="PS50887">
    <property type="entry name" value="GGDEF"/>
    <property type="match status" value="1"/>
</dbReference>
<dbReference type="STRING" id="930131.SAMN05216389_11412"/>
<evidence type="ECO:0000259" key="2">
    <source>
        <dbReference type="PROSITE" id="PS50887"/>
    </source>
</evidence>
<dbReference type="PANTHER" id="PTHR45138:SF9">
    <property type="entry name" value="DIGUANYLATE CYCLASE DGCM-RELATED"/>
    <property type="match status" value="1"/>
</dbReference>
<feature type="transmembrane region" description="Helical" evidence="1">
    <location>
        <begin position="107"/>
        <end position="125"/>
    </location>
</feature>
<dbReference type="InterPro" id="IPR029787">
    <property type="entry name" value="Nucleotide_cyclase"/>
</dbReference>
<dbReference type="OrthoDB" id="9759607at2"/>
<reference evidence="3 4" key="1">
    <citation type="submission" date="2016-10" db="EMBL/GenBank/DDBJ databases">
        <authorList>
            <person name="de Groot N.N."/>
        </authorList>
    </citation>
    <scope>NUCLEOTIDE SEQUENCE [LARGE SCALE GENOMIC DNA]</scope>
    <source>
        <strain evidence="3 4">IBRC-M 10780</strain>
    </source>
</reference>
<dbReference type="PANTHER" id="PTHR45138">
    <property type="entry name" value="REGULATORY COMPONENTS OF SENSORY TRANSDUCTION SYSTEM"/>
    <property type="match status" value="1"/>
</dbReference>
<dbReference type="Pfam" id="PF00990">
    <property type="entry name" value="GGDEF"/>
    <property type="match status" value="1"/>
</dbReference>
<evidence type="ECO:0000256" key="1">
    <source>
        <dbReference type="SAM" id="Phobius"/>
    </source>
</evidence>
<dbReference type="CDD" id="cd01949">
    <property type="entry name" value="GGDEF"/>
    <property type="match status" value="1"/>
</dbReference>